<evidence type="ECO:0000313" key="14">
    <source>
        <dbReference type="EMBL" id="QQP88856.1"/>
    </source>
</evidence>
<dbReference type="InterPro" id="IPR013556">
    <property type="entry name" value="Flag_M-ring_C"/>
</dbReference>
<dbReference type="InterPro" id="IPR045851">
    <property type="entry name" value="AMP-bd_C_sf"/>
</dbReference>
<gene>
    <name evidence="14" type="primary">fliF</name>
    <name evidence="14" type="ORF">IGS68_23035</name>
</gene>
<evidence type="ECO:0000256" key="2">
    <source>
        <dbReference type="ARBA" id="ARBA00004651"/>
    </source>
</evidence>
<evidence type="ECO:0000256" key="3">
    <source>
        <dbReference type="ARBA" id="ARBA00007971"/>
    </source>
</evidence>
<dbReference type="PANTHER" id="PTHR30046">
    <property type="entry name" value="FLAGELLAR M-RING PROTEIN"/>
    <property type="match status" value="1"/>
</dbReference>
<dbReference type="Gene3D" id="3.30.300.30">
    <property type="match status" value="1"/>
</dbReference>
<keyword evidence="14" id="KW-0969">Cilium</keyword>
<dbReference type="Pfam" id="PF01514">
    <property type="entry name" value="YscJ_FliF"/>
    <property type="match status" value="1"/>
</dbReference>
<name>A0ABX7B3E0_9PROT</name>
<evidence type="ECO:0000256" key="5">
    <source>
        <dbReference type="ARBA" id="ARBA00022692"/>
    </source>
</evidence>
<keyword evidence="5 11" id="KW-0812">Transmembrane</keyword>
<accession>A0ABX7B3E0</accession>
<organism evidence="14 15">
    <name type="scientific">Skermanella cutis</name>
    <dbReference type="NCBI Taxonomy" id="2775420"/>
    <lineage>
        <taxon>Bacteria</taxon>
        <taxon>Pseudomonadati</taxon>
        <taxon>Pseudomonadota</taxon>
        <taxon>Alphaproteobacteria</taxon>
        <taxon>Rhodospirillales</taxon>
        <taxon>Azospirillaceae</taxon>
        <taxon>Skermanella</taxon>
    </lineage>
</organism>
<keyword evidence="6 11" id="KW-1133">Transmembrane helix</keyword>
<keyword evidence="15" id="KW-1185">Reference proteome</keyword>
<keyword evidence="14" id="KW-0282">Flagellum</keyword>
<keyword evidence="7 11" id="KW-0472">Membrane</keyword>
<evidence type="ECO:0000259" key="13">
    <source>
        <dbReference type="Pfam" id="PF08345"/>
    </source>
</evidence>
<proteinExistence type="inferred from homology"/>
<sequence length="554" mass="60378">MNTLLQTLRNLGPVRLAAMGVVALGLIGFFVYLMTRLSTPDMALLYSDLDPKDGGAIVRQLEEQKIPHQVNAEGTRIMVPSDQVGRLRMVMAQAGLPAGGSIGYEIYDKPEGFGTTSFVQGINHLRATEGELARTVATLGPIQQARVHLVLPKREMFSRSQQAATASVFLKLRPGQQLKREQIVAIQHLIAAAVPQLEPNQISIVDDRGNLLARGMGAGSEQLLQASADEKKLAYEQRTTRVIEDLLSRSLGFGKVRAEVTADLDFDRITTSSEIFDPESQVIRSTQTVEDNNESTDRDALDPVTVANNLPTANSNSSESAATSRTKGARTEETINYEISKTVKSHVRESGQVRRLSVAVLVDGLYAPGADGTPVYSPRSREEMAQIETLVRSAIGFDAVRGDTVEVINMRFATPDAEFADAGATFLGMAKEDLFRIAEMIVLAIVAILVILLVIRPLMAKAFERSDDSAAEEEAERLLTDQTAAQAQLMGPGALAQDLALEDAQAGEELEQMIDINRVEGRVRASSLRKVGEIVDKHPEEAVSIIRSWLYQET</sequence>
<dbReference type="InterPro" id="IPR006182">
    <property type="entry name" value="FliF_N_dom"/>
</dbReference>
<dbReference type="PANTHER" id="PTHR30046:SF0">
    <property type="entry name" value="FLAGELLAR M-RING PROTEIN"/>
    <property type="match status" value="1"/>
</dbReference>
<comment type="similarity">
    <text evidence="3 9">Belongs to the FliF family.</text>
</comment>
<evidence type="ECO:0000256" key="9">
    <source>
        <dbReference type="PIRNR" id="PIRNR004862"/>
    </source>
</evidence>
<evidence type="ECO:0000256" key="4">
    <source>
        <dbReference type="ARBA" id="ARBA00022475"/>
    </source>
</evidence>
<evidence type="ECO:0000313" key="15">
    <source>
        <dbReference type="Proteomes" id="UP000595197"/>
    </source>
</evidence>
<dbReference type="Pfam" id="PF08345">
    <property type="entry name" value="YscJ_FliF_C"/>
    <property type="match status" value="1"/>
</dbReference>
<comment type="function">
    <text evidence="9">The M ring may be actively involved in energy transduction.</text>
</comment>
<evidence type="ECO:0000256" key="11">
    <source>
        <dbReference type="SAM" id="Phobius"/>
    </source>
</evidence>
<feature type="transmembrane region" description="Helical" evidence="11">
    <location>
        <begin position="12"/>
        <end position="34"/>
    </location>
</feature>
<evidence type="ECO:0000256" key="10">
    <source>
        <dbReference type="SAM" id="MobiDB-lite"/>
    </source>
</evidence>
<feature type="compositionally biased region" description="Low complexity" evidence="10">
    <location>
        <begin position="312"/>
        <end position="324"/>
    </location>
</feature>
<evidence type="ECO:0000256" key="7">
    <source>
        <dbReference type="ARBA" id="ARBA00023136"/>
    </source>
</evidence>
<feature type="domain" description="Flagellar M-ring N-terminal" evidence="12">
    <location>
        <begin position="38"/>
        <end position="213"/>
    </location>
</feature>
<feature type="region of interest" description="Disordered" evidence="10">
    <location>
        <begin position="283"/>
        <end position="330"/>
    </location>
</feature>
<feature type="domain" description="Flagellar M-ring C-terminal" evidence="13">
    <location>
        <begin position="247"/>
        <end position="412"/>
    </location>
</feature>
<dbReference type="PIRSF" id="PIRSF004862">
    <property type="entry name" value="FliF"/>
    <property type="match status" value="1"/>
</dbReference>
<comment type="subcellular location">
    <subcellularLocation>
        <location evidence="1 9">Bacterial flagellum basal body</location>
    </subcellularLocation>
    <subcellularLocation>
        <location evidence="2">Cell membrane</location>
        <topology evidence="2">Multi-pass membrane protein</topology>
    </subcellularLocation>
</comment>
<dbReference type="PRINTS" id="PR01009">
    <property type="entry name" value="FLGMRINGFLIF"/>
</dbReference>
<reference evidence="14" key="1">
    <citation type="submission" date="2021-02" db="EMBL/GenBank/DDBJ databases">
        <title>Skermanella TT6 skin isolate.</title>
        <authorList>
            <person name="Lee K."/>
            <person name="Ganzorig M."/>
        </authorList>
    </citation>
    <scope>NUCLEOTIDE SEQUENCE</scope>
    <source>
        <strain evidence="14">TT6</strain>
    </source>
</reference>
<keyword evidence="8 9" id="KW-0975">Bacterial flagellum</keyword>
<keyword evidence="4" id="KW-1003">Cell membrane</keyword>
<evidence type="ECO:0000256" key="6">
    <source>
        <dbReference type="ARBA" id="ARBA00022989"/>
    </source>
</evidence>
<protein>
    <recommendedName>
        <fullName evidence="9">Flagellar M-ring protein</fullName>
    </recommendedName>
</protein>
<feature type="transmembrane region" description="Helical" evidence="11">
    <location>
        <begin position="434"/>
        <end position="455"/>
    </location>
</feature>
<dbReference type="InterPro" id="IPR043427">
    <property type="entry name" value="YscJ/FliF"/>
</dbReference>
<dbReference type="Proteomes" id="UP000595197">
    <property type="component" value="Chromosome"/>
</dbReference>
<keyword evidence="14" id="KW-0966">Cell projection</keyword>
<dbReference type="InterPro" id="IPR000067">
    <property type="entry name" value="FlgMring_FliF"/>
</dbReference>
<evidence type="ECO:0000259" key="12">
    <source>
        <dbReference type="Pfam" id="PF01514"/>
    </source>
</evidence>
<evidence type="ECO:0000256" key="8">
    <source>
        <dbReference type="ARBA" id="ARBA00023143"/>
    </source>
</evidence>
<dbReference type="EMBL" id="CP067420">
    <property type="protein sequence ID" value="QQP88856.1"/>
    <property type="molecule type" value="Genomic_DNA"/>
</dbReference>
<dbReference type="NCBIfam" id="TIGR00206">
    <property type="entry name" value="fliF"/>
    <property type="match status" value="1"/>
</dbReference>
<evidence type="ECO:0000256" key="1">
    <source>
        <dbReference type="ARBA" id="ARBA00004117"/>
    </source>
</evidence>
<dbReference type="RefSeq" id="WP_201074344.1">
    <property type="nucleotide sequence ID" value="NZ_CP067420.1"/>
</dbReference>